<keyword evidence="1" id="KW-1133">Transmembrane helix</keyword>
<keyword evidence="1" id="KW-0472">Membrane</keyword>
<dbReference type="EMBL" id="JBHULC010000004">
    <property type="protein sequence ID" value="MFD2519986.1"/>
    <property type="molecule type" value="Genomic_DNA"/>
</dbReference>
<feature type="transmembrane region" description="Helical" evidence="1">
    <location>
        <begin position="112"/>
        <end position="133"/>
    </location>
</feature>
<sequence length="148" mass="16999">MATGFVILFITFIQTVILIVIGRAYWRYTQLKKHGIKAQGIITDYEVRQSSKGRKTFFPIIKFKTYLGHEIHQKASYGLDKRQYIEKGQEVGLLYAENEPTTFMIDSYNPTLSFVIVFIGLIIGYIASVFIISDIDANWFEGLMKGLK</sequence>
<proteinExistence type="predicted"/>
<comment type="caution">
    <text evidence="2">The sequence shown here is derived from an EMBL/GenBank/DDBJ whole genome shotgun (WGS) entry which is preliminary data.</text>
</comment>
<dbReference type="RefSeq" id="WP_340235395.1">
    <property type="nucleotide sequence ID" value="NZ_JBBEWC010000004.1"/>
</dbReference>
<reference evidence="3" key="1">
    <citation type="journal article" date="2019" name="Int. J. Syst. Evol. Microbiol.">
        <title>The Global Catalogue of Microorganisms (GCM) 10K type strain sequencing project: providing services to taxonomists for standard genome sequencing and annotation.</title>
        <authorList>
            <consortium name="The Broad Institute Genomics Platform"/>
            <consortium name="The Broad Institute Genome Sequencing Center for Infectious Disease"/>
            <person name="Wu L."/>
            <person name="Ma J."/>
        </authorList>
    </citation>
    <scope>NUCLEOTIDE SEQUENCE [LARGE SCALE GENOMIC DNA]</scope>
    <source>
        <strain evidence="3">KCTC 52344</strain>
    </source>
</reference>
<protein>
    <submittedName>
        <fullName evidence="2">DUF3592 domain-containing protein</fullName>
    </submittedName>
</protein>
<dbReference type="Proteomes" id="UP001597510">
    <property type="component" value="Unassembled WGS sequence"/>
</dbReference>
<keyword evidence="3" id="KW-1185">Reference proteome</keyword>
<evidence type="ECO:0000313" key="2">
    <source>
        <dbReference type="EMBL" id="MFD2519986.1"/>
    </source>
</evidence>
<keyword evidence="1" id="KW-0812">Transmembrane</keyword>
<gene>
    <name evidence="2" type="ORF">ACFSR2_03760</name>
</gene>
<name>A0ABW5J1X6_9BACT</name>
<evidence type="ECO:0000313" key="3">
    <source>
        <dbReference type="Proteomes" id="UP001597510"/>
    </source>
</evidence>
<feature type="transmembrane region" description="Helical" evidence="1">
    <location>
        <begin position="6"/>
        <end position="26"/>
    </location>
</feature>
<organism evidence="2 3">
    <name type="scientific">Emticicia soli</name>
    <dbReference type="NCBI Taxonomy" id="2027878"/>
    <lineage>
        <taxon>Bacteria</taxon>
        <taxon>Pseudomonadati</taxon>
        <taxon>Bacteroidota</taxon>
        <taxon>Cytophagia</taxon>
        <taxon>Cytophagales</taxon>
        <taxon>Leadbetterellaceae</taxon>
        <taxon>Emticicia</taxon>
    </lineage>
</organism>
<accession>A0ABW5J1X6</accession>
<evidence type="ECO:0000256" key="1">
    <source>
        <dbReference type="SAM" id="Phobius"/>
    </source>
</evidence>